<dbReference type="Pfam" id="PF13483">
    <property type="entry name" value="Lactamase_B_3"/>
    <property type="match status" value="1"/>
</dbReference>
<dbReference type="GO" id="GO:0016787">
    <property type="term" value="F:hydrolase activity"/>
    <property type="evidence" value="ECO:0007669"/>
    <property type="project" value="UniProtKB-KW"/>
</dbReference>
<accession>A0A6H9XM45</accession>
<dbReference type="Proteomes" id="UP000249886">
    <property type="component" value="Unassembled WGS sequence"/>
</dbReference>
<keyword evidence="1" id="KW-0378">Hydrolase</keyword>
<gene>
    <name evidence="1" type="ORF">NCTC10254_00316</name>
</gene>
<organism evidence="1 2">
    <name type="scientific">Corynebacterium matruchotii</name>
    <dbReference type="NCBI Taxonomy" id="43768"/>
    <lineage>
        <taxon>Bacteria</taxon>
        <taxon>Bacillati</taxon>
        <taxon>Actinomycetota</taxon>
        <taxon>Actinomycetes</taxon>
        <taxon>Mycobacteriales</taxon>
        <taxon>Corynebacteriaceae</taxon>
        <taxon>Corynebacterium</taxon>
    </lineage>
</organism>
<evidence type="ECO:0000313" key="1">
    <source>
        <dbReference type="EMBL" id="SPW23952.1"/>
    </source>
</evidence>
<dbReference type="PANTHER" id="PTHR43546:SF3">
    <property type="entry name" value="UPF0173 METAL-DEPENDENT HYDROLASE MJ1163"/>
    <property type="match status" value="1"/>
</dbReference>
<dbReference type="SUPFAM" id="SSF56281">
    <property type="entry name" value="Metallo-hydrolase/oxidoreductase"/>
    <property type="match status" value="1"/>
</dbReference>
<dbReference type="AlphaFoldDB" id="A0A6H9XM45"/>
<proteinExistence type="predicted"/>
<dbReference type="PANTHER" id="PTHR43546">
    <property type="entry name" value="UPF0173 METAL-DEPENDENT HYDROLASE MJ1163-RELATED"/>
    <property type="match status" value="1"/>
</dbReference>
<protein>
    <submittedName>
        <fullName evidence="1">Putative Zn-dependent hydrolase</fullName>
    </submittedName>
</protein>
<name>A0A6H9XM45_9CORY</name>
<dbReference type="InterPro" id="IPR036866">
    <property type="entry name" value="RibonucZ/Hydroxyglut_hydro"/>
</dbReference>
<sequence>MIVTMTAITLFGHSGVRIDRIAIDPGIFTNPAIMEGAEHVLLTHSHPDHCNLDIIHNLPVYGPKEAIEQLTDCDTHEVYPGDELELDGHHIRVVGGYHAVVHPSLNRPTNLGYLIDGRILHPGDEFPDIAMHSLNDIEILFLPVAAPWLKVSETVEFAHSILPRLSLPIHDAILSAEGKALVDSILTATKVPGYVRPDLLTAIEL</sequence>
<comment type="caution">
    <text evidence="1">The sequence shown here is derived from an EMBL/GenBank/DDBJ whole genome shotgun (WGS) entry which is preliminary data.</text>
</comment>
<dbReference type="EMBL" id="UARK01000001">
    <property type="protein sequence ID" value="SPW23952.1"/>
    <property type="molecule type" value="Genomic_DNA"/>
</dbReference>
<dbReference type="InterPro" id="IPR050114">
    <property type="entry name" value="UPF0173_UPF0282_UlaG_hydrolase"/>
</dbReference>
<evidence type="ECO:0000313" key="2">
    <source>
        <dbReference type="Proteomes" id="UP000249886"/>
    </source>
</evidence>
<reference evidence="1 2" key="1">
    <citation type="submission" date="2018-06" db="EMBL/GenBank/DDBJ databases">
        <authorList>
            <consortium name="Pathogen Informatics"/>
            <person name="Doyle S."/>
        </authorList>
    </citation>
    <scope>NUCLEOTIDE SEQUENCE [LARGE SCALE GENOMIC DNA]</scope>
    <source>
        <strain evidence="1 2">NCTC10254</strain>
    </source>
</reference>
<dbReference type="Gene3D" id="3.60.15.10">
    <property type="entry name" value="Ribonuclease Z/Hydroxyacylglutathione hydrolase-like"/>
    <property type="match status" value="1"/>
</dbReference>